<dbReference type="Pfam" id="PF08245">
    <property type="entry name" value="Mur_ligase_M"/>
    <property type="match status" value="1"/>
</dbReference>
<keyword evidence="2 9" id="KW-0436">Ligase</keyword>
<comment type="similarity">
    <text evidence="1">Belongs to the folylpolyglutamate synthase family.</text>
</comment>
<evidence type="ECO:0000256" key="2">
    <source>
        <dbReference type="ARBA" id="ARBA00022598"/>
    </source>
</evidence>
<evidence type="ECO:0000256" key="4">
    <source>
        <dbReference type="ARBA" id="ARBA00022741"/>
    </source>
</evidence>
<dbReference type="InterPro" id="IPR013221">
    <property type="entry name" value="Mur_ligase_cen"/>
</dbReference>
<organism evidence="9 10">
    <name type="scientific">Dunaliella salina</name>
    <name type="common">Green alga</name>
    <name type="synonym">Protococcus salinus</name>
    <dbReference type="NCBI Taxonomy" id="3046"/>
    <lineage>
        <taxon>Eukaryota</taxon>
        <taxon>Viridiplantae</taxon>
        <taxon>Chlorophyta</taxon>
        <taxon>core chlorophytes</taxon>
        <taxon>Chlorophyceae</taxon>
        <taxon>CS clade</taxon>
        <taxon>Chlamydomonadales</taxon>
        <taxon>Dunaliellaceae</taxon>
        <taxon>Dunaliella</taxon>
    </lineage>
</organism>
<dbReference type="Gene3D" id="3.40.1190.10">
    <property type="entry name" value="Mur-like, catalytic domain"/>
    <property type="match status" value="2"/>
</dbReference>
<evidence type="ECO:0000256" key="3">
    <source>
        <dbReference type="ARBA" id="ARBA00022723"/>
    </source>
</evidence>
<accession>A0ABQ7GRL3</accession>
<dbReference type="PANTHER" id="PTHR11136:SF0">
    <property type="entry name" value="DIHYDROFOLATE SYNTHETASE-RELATED"/>
    <property type="match status" value="1"/>
</dbReference>
<dbReference type="InterPro" id="IPR036615">
    <property type="entry name" value="Mur_ligase_C_dom_sf"/>
</dbReference>
<evidence type="ECO:0000256" key="1">
    <source>
        <dbReference type="ARBA" id="ARBA00008276"/>
    </source>
</evidence>
<comment type="caution">
    <text evidence="9">The sequence shown here is derived from an EMBL/GenBank/DDBJ whole genome shotgun (WGS) entry which is preliminary data.</text>
</comment>
<keyword evidence="5" id="KW-0067">ATP-binding</keyword>
<dbReference type="NCBIfam" id="TIGR01499">
    <property type="entry name" value="folC"/>
    <property type="match status" value="1"/>
</dbReference>
<dbReference type="EMBL" id="MU069623">
    <property type="protein sequence ID" value="KAF5837251.1"/>
    <property type="molecule type" value="Genomic_DNA"/>
</dbReference>
<dbReference type="Proteomes" id="UP000815325">
    <property type="component" value="Unassembled WGS sequence"/>
</dbReference>
<reference evidence="9" key="1">
    <citation type="submission" date="2017-08" db="EMBL/GenBank/DDBJ databases">
        <authorList>
            <person name="Polle J.E."/>
            <person name="Barry K."/>
            <person name="Cushman J."/>
            <person name="Schmutz J."/>
            <person name="Tran D."/>
            <person name="Hathwaick L.T."/>
            <person name="Yim W.C."/>
            <person name="Jenkins J."/>
            <person name="Mckie-Krisberg Z.M."/>
            <person name="Prochnik S."/>
            <person name="Lindquist E."/>
            <person name="Dockter R.B."/>
            <person name="Adam C."/>
            <person name="Molina H."/>
            <person name="Bunkerborg J."/>
            <person name="Jin E."/>
            <person name="Buchheim M."/>
            <person name="Magnuson J."/>
        </authorList>
    </citation>
    <scope>NUCLEOTIDE SEQUENCE</scope>
    <source>
        <strain evidence="9">CCAP 19/18</strain>
    </source>
</reference>
<evidence type="ECO:0000259" key="8">
    <source>
        <dbReference type="Pfam" id="PF08245"/>
    </source>
</evidence>
<proteinExistence type="inferred from homology"/>
<keyword evidence="10" id="KW-1185">Reference proteome</keyword>
<keyword evidence="4" id="KW-0547">Nucleotide-binding</keyword>
<evidence type="ECO:0000256" key="7">
    <source>
        <dbReference type="SAM" id="MobiDB-lite"/>
    </source>
</evidence>
<evidence type="ECO:0000313" key="9">
    <source>
        <dbReference type="EMBL" id="KAF5837251.1"/>
    </source>
</evidence>
<gene>
    <name evidence="9" type="ORF">DUNSADRAFT_4642</name>
</gene>
<feature type="region of interest" description="Disordered" evidence="7">
    <location>
        <begin position="302"/>
        <end position="327"/>
    </location>
</feature>
<dbReference type="PANTHER" id="PTHR11136">
    <property type="entry name" value="FOLYLPOLYGLUTAMATE SYNTHASE-RELATED"/>
    <property type="match status" value="1"/>
</dbReference>
<keyword evidence="3" id="KW-0479">Metal-binding</keyword>
<dbReference type="InterPro" id="IPR001645">
    <property type="entry name" value="Folylpolyglutamate_synth"/>
</dbReference>
<dbReference type="SUPFAM" id="SSF53244">
    <property type="entry name" value="MurD-like peptide ligases, peptide-binding domain"/>
    <property type="match status" value="1"/>
</dbReference>
<evidence type="ECO:0000256" key="6">
    <source>
        <dbReference type="ARBA" id="ARBA00022842"/>
    </source>
</evidence>
<protein>
    <submittedName>
        <fullName evidence="9">Mur ligase</fullName>
    </submittedName>
</protein>
<feature type="domain" description="Mur ligase central" evidence="8">
    <location>
        <begin position="88"/>
        <end position="237"/>
    </location>
</feature>
<feature type="region of interest" description="Disordered" evidence="7">
    <location>
        <begin position="355"/>
        <end position="394"/>
    </location>
</feature>
<dbReference type="InterPro" id="IPR036565">
    <property type="entry name" value="Mur-like_cat_sf"/>
</dbReference>
<evidence type="ECO:0000313" key="10">
    <source>
        <dbReference type="Proteomes" id="UP000815325"/>
    </source>
</evidence>
<sequence length="652" mass="67914">MRSQHAPARLAFCAFHQPTVERWASSIYRTLSSSATHSILSKLTNFEQQGVPSGSGTIAGSSSFDLGRMHRLLAALGNPHKQWPVVHVAGSKGKGSTATMISSILRSSGYSVGLYTSPHLLSITERINVQGSPISRLAFEALETEHAALIAKQLEAEGGRLSHFEALTALAFRHFADRKVDAAVVETGMGGTLDATNVFDESTLAVAVITPLGYEHVDALGGTIESIAAAKAGIMKAGRPVVVAQQGHGRATETLQHAAHGLGCRLINAQDQVQVSSMGYTLLDQPSSTLLRSNIMLHFVGSKGEGGQSDAPSQQRDHRAAAADSRASLTEGFGGASLGQANRLAAMRDASIHRGSDACSGADEGSSRANASMANEAGHTDSSSSSNNSSGAHQLGPMQVALVGQHQETNVATAVASCLQLRSQGWAAITDAAVQDGLEAARLPGRLQVLRLSPPVPMGDLAGSSPNNQQVPASAPASKGPLLVLDGAHTRESAASLVTSIRSAFPARTHPLVLVVAMAEDKDARQVLAELRRLQPKAVIFTTVPIAGSYHRSAAPGALAAQWQAAGMLSAGDPSSRLRGCRELIQASLGAAYAKAKNELAGHTYPSQQQQEAGQAHLDGVLVVTGSLHTVAATQGIEEVAMLLARAQHHEQ</sequence>
<evidence type="ECO:0000256" key="5">
    <source>
        <dbReference type="ARBA" id="ARBA00022840"/>
    </source>
</evidence>
<keyword evidence="6" id="KW-0460">Magnesium</keyword>
<dbReference type="SUPFAM" id="SSF53623">
    <property type="entry name" value="MurD-like peptide ligases, catalytic domain"/>
    <property type="match status" value="2"/>
</dbReference>
<dbReference type="Gene3D" id="3.90.190.20">
    <property type="entry name" value="Mur ligase, C-terminal domain"/>
    <property type="match status" value="1"/>
</dbReference>
<dbReference type="GO" id="GO:0016874">
    <property type="term" value="F:ligase activity"/>
    <property type="evidence" value="ECO:0007669"/>
    <property type="project" value="UniProtKB-KW"/>
</dbReference>
<name>A0ABQ7GRL3_DUNSA</name>